<evidence type="ECO:0000256" key="5">
    <source>
        <dbReference type="ARBA" id="ARBA00022741"/>
    </source>
</evidence>
<dbReference type="InterPro" id="IPR008271">
    <property type="entry name" value="Ser/Thr_kinase_AS"/>
</dbReference>
<dbReference type="GO" id="GO:0005737">
    <property type="term" value="C:cytoplasm"/>
    <property type="evidence" value="ECO:0007669"/>
    <property type="project" value="TreeGrafter"/>
</dbReference>
<evidence type="ECO:0000313" key="17">
    <source>
        <dbReference type="Proteomes" id="UP000279307"/>
    </source>
</evidence>
<comment type="similarity">
    <text evidence="1">Belongs to the protein kinase superfamily. CAMK Ser/Thr protein kinase family. SNF1 subfamily.</text>
</comment>
<dbReference type="GO" id="GO:0035556">
    <property type="term" value="P:intracellular signal transduction"/>
    <property type="evidence" value="ECO:0007669"/>
    <property type="project" value="TreeGrafter"/>
</dbReference>
<reference evidence="15 17" key="2">
    <citation type="journal article" date="2018" name="Genome Res.">
        <title>The genomic architecture and molecular evolution of ant odorant receptors.</title>
        <authorList>
            <person name="McKenzie S.K."/>
            <person name="Kronauer D.J.C."/>
        </authorList>
    </citation>
    <scope>NUCLEOTIDE SEQUENCE [LARGE SCALE GENOMIC DNA]</scope>
    <source>
        <strain evidence="15">Clonal line C1</strain>
    </source>
</reference>
<feature type="region of interest" description="Disordered" evidence="11">
    <location>
        <begin position="400"/>
        <end position="449"/>
    </location>
</feature>
<dbReference type="PROSITE" id="PS50032">
    <property type="entry name" value="KA1"/>
    <property type="match status" value="1"/>
</dbReference>
<dbReference type="Pfam" id="PF02149">
    <property type="entry name" value="KA1"/>
    <property type="match status" value="1"/>
</dbReference>
<dbReference type="InterPro" id="IPR017441">
    <property type="entry name" value="Protein_kinase_ATP_BS"/>
</dbReference>
<dbReference type="EMBL" id="KK107314">
    <property type="protein sequence ID" value="EZA52847.1"/>
    <property type="molecule type" value="Genomic_DNA"/>
</dbReference>
<evidence type="ECO:0000256" key="8">
    <source>
        <dbReference type="ARBA" id="ARBA00047899"/>
    </source>
</evidence>
<keyword evidence="16" id="KW-1185">Reference proteome</keyword>
<evidence type="ECO:0000313" key="15">
    <source>
        <dbReference type="EMBL" id="RLU16000.1"/>
    </source>
</evidence>
<accession>A0A026W9R8</accession>
<feature type="domain" description="Protein kinase" evidence="12">
    <location>
        <begin position="11"/>
        <end position="263"/>
    </location>
</feature>
<keyword evidence="7 10" id="KW-0067">ATP-binding</keyword>
<evidence type="ECO:0000256" key="1">
    <source>
        <dbReference type="ARBA" id="ARBA00006234"/>
    </source>
</evidence>
<evidence type="ECO:0000256" key="4">
    <source>
        <dbReference type="ARBA" id="ARBA00022679"/>
    </source>
</evidence>
<dbReference type="PANTHER" id="PTHR24346">
    <property type="entry name" value="MAP/MICROTUBULE AFFINITY-REGULATING KINASE"/>
    <property type="match status" value="1"/>
</dbReference>
<evidence type="ECO:0000256" key="3">
    <source>
        <dbReference type="ARBA" id="ARBA00022527"/>
    </source>
</evidence>
<evidence type="ECO:0000256" key="11">
    <source>
        <dbReference type="SAM" id="MobiDB-lite"/>
    </source>
</evidence>
<feature type="domain" description="KA1" evidence="13">
    <location>
        <begin position="547"/>
        <end position="600"/>
    </location>
</feature>
<dbReference type="CDD" id="cd12198">
    <property type="entry name" value="MELK_C"/>
    <property type="match status" value="1"/>
</dbReference>
<feature type="compositionally biased region" description="Polar residues" evidence="11">
    <location>
        <begin position="429"/>
        <end position="449"/>
    </location>
</feature>
<dbReference type="GO" id="GO:0004674">
    <property type="term" value="F:protein serine/threonine kinase activity"/>
    <property type="evidence" value="ECO:0007669"/>
    <property type="project" value="UniProtKB-KW"/>
</dbReference>
<dbReference type="PROSITE" id="PS50011">
    <property type="entry name" value="PROTEIN_KINASE_DOM"/>
    <property type="match status" value="1"/>
</dbReference>
<dbReference type="STRING" id="2015173.A0A026W9R8"/>
<reference evidence="15" key="3">
    <citation type="submission" date="2018-07" db="EMBL/GenBank/DDBJ databases">
        <authorList>
            <person name="Mckenzie S.K."/>
            <person name="Kronauer D.J.C."/>
        </authorList>
    </citation>
    <scope>NUCLEOTIDE SEQUENCE</scope>
    <source>
        <strain evidence="15">Clonal line C1</strain>
    </source>
</reference>
<dbReference type="Proteomes" id="UP000053097">
    <property type="component" value="Unassembled WGS sequence"/>
</dbReference>
<dbReference type="GO" id="GO:0005524">
    <property type="term" value="F:ATP binding"/>
    <property type="evidence" value="ECO:0007669"/>
    <property type="project" value="UniProtKB-UniRule"/>
</dbReference>
<dbReference type="SUPFAM" id="SSF103243">
    <property type="entry name" value="KA1-like"/>
    <property type="match status" value="1"/>
</dbReference>
<feature type="binding site" evidence="10">
    <location>
        <position position="40"/>
    </location>
    <ligand>
        <name>ATP</name>
        <dbReference type="ChEBI" id="CHEBI:30616"/>
    </ligand>
</feature>
<dbReference type="FunFam" id="3.30.200.20:FF:000003">
    <property type="entry name" value="Non-specific serine/threonine protein kinase"/>
    <property type="match status" value="1"/>
</dbReference>
<dbReference type="PROSITE" id="PS00107">
    <property type="entry name" value="PROTEIN_KINASE_ATP"/>
    <property type="match status" value="1"/>
</dbReference>
<dbReference type="InterPro" id="IPR011009">
    <property type="entry name" value="Kinase-like_dom_sf"/>
</dbReference>
<keyword evidence="4" id="KW-0808">Transferase</keyword>
<dbReference type="InterPro" id="IPR001772">
    <property type="entry name" value="KA1_dom"/>
</dbReference>
<reference evidence="14 16" key="1">
    <citation type="journal article" date="2014" name="Curr. Biol.">
        <title>The genome of the clonal raider ant Cerapachys biroi.</title>
        <authorList>
            <person name="Oxley P.R."/>
            <person name="Ji L."/>
            <person name="Fetter-Pruneda I."/>
            <person name="McKenzie S.K."/>
            <person name="Li C."/>
            <person name="Hu H."/>
            <person name="Zhang G."/>
            <person name="Kronauer D.J."/>
        </authorList>
    </citation>
    <scope>NUCLEOTIDE SEQUENCE [LARGE SCALE GENOMIC DNA]</scope>
</reference>
<organism evidence="14 16">
    <name type="scientific">Ooceraea biroi</name>
    <name type="common">Clonal raider ant</name>
    <name type="synonym">Cerapachys biroi</name>
    <dbReference type="NCBI Taxonomy" id="2015173"/>
    <lineage>
        <taxon>Eukaryota</taxon>
        <taxon>Metazoa</taxon>
        <taxon>Ecdysozoa</taxon>
        <taxon>Arthropoda</taxon>
        <taxon>Hexapoda</taxon>
        <taxon>Insecta</taxon>
        <taxon>Pterygota</taxon>
        <taxon>Neoptera</taxon>
        <taxon>Endopterygota</taxon>
        <taxon>Hymenoptera</taxon>
        <taxon>Apocrita</taxon>
        <taxon>Aculeata</taxon>
        <taxon>Formicoidea</taxon>
        <taxon>Formicidae</taxon>
        <taxon>Dorylinae</taxon>
        <taxon>Ooceraea</taxon>
    </lineage>
</organism>
<dbReference type="FunFam" id="1.10.510.10:FF:000271">
    <property type="entry name" value="Non-specific serine/threonine protein kinase"/>
    <property type="match status" value="1"/>
</dbReference>
<dbReference type="InterPro" id="IPR000719">
    <property type="entry name" value="Prot_kinase_dom"/>
</dbReference>
<dbReference type="Gene3D" id="3.30.310.80">
    <property type="entry name" value="Kinase associated domain 1, KA1"/>
    <property type="match status" value="1"/>
</dbReference>
<dbReference type="SUPFAM" id="SSF56112">
    <property type="entry name" value="Protein kinase-like (PK-like)"/>
    <property type="match status" value="1"/>
</dbReference>
<proteinExistence type="inferred from homology"/>
<evidence type="ECO:0000313" key="14">
    <source>
        <dbReference type="EMBL" id="EZA52847.1"/>
    </source>
</evidence>
<dbReference type="Pfam" id="PF00069">
    <property type="entry name" value="Pkinase"/>
    <property type="match status" value="1"/>
</dbReference>
<evidence type="ECO:0000256" key="2">
    <source>
        <dbReference type="ARBA" id="ARBA00012513"/>
    </source>
</evidence>
<evidence type="ECO:0000259" key="13">
    <source>
        <dbReference type="PROSITE" id="PS50032"/>
    </source>
</evidence>
<dbReference type="PANTHER" id="PTHR24346:SF30">
    <property type="entry name" value="MATERNAL EMBRYONIC LEUCINE ZIPPER KINASE"/>
    <property type="match status" value="1"/>
</dbReference>
<evidence type="ECO:0000256" key="6">
    <source>
        <dbReference type="ARBA" id="ARBA00022777"/>
    </source>
</evidence>
<evidence type="ECO:0000256" key="7">
    <source>
        <dbReference type="ARBA" id="ARBA00022840"/>
    </source>
</evidence>
<dbReference type="Gene3D" id="1.10.510.10">
    <property type="entry name" value="Transferase(Phosphotransferase) domain 1"/>
    <property type="match status" value="1"/>
</dbReference>
<comment type="catalytic activity">
    <reaction evidence="8">
        <text>L-threonyl-[protein] + ATP = O-phospho-L-threonyl-[protein] + ADP + H(+)</text>
        <dbReference type="Rhea" id="RHEA:46608"/>
        <dbReference type="Rhea" id="RHEA-COMP:11060"/>
        <dbReference type="Rhea" id="RHEA-COMP:11605"/>
        <dbReference type="ChEBI" id="CHEBI:15378"/>
        <dbReference type="ChEBI" id="CHEBI:30013"/>
        <dbReference type="ChEBI" id="CHEBI:30616"/>
        <dbReference type="ChEBI" id="CHEBI:61977"/>
        <dbReference type="ChEBI" id="CHEBI:456216"/>
        <dbReference type="EC" id="2.7.11.1"/>
    </reaction>
</comment>
<keyword evidence="6 14" id="KW-0418">Kinase</keyword>
<dbReference type="Proteomes" id="UP000279307">
    <property type="component" value="Chromosome 12"/>
</dbReference>
<gene>
    <name evidence="15" type="ORF">DMN91_011758</name>
    <name evidence="14" type="ORF">X777_07683</name>
</gene>
<dbReference type="EC" id="2.7.11.1" evidence="2"/>
<dbReference type="PROSITE" id="PS00108">
    <property type="entry name" value="PROTEIN_KINASE_ST"/>
    <property type="match status" value="1"/>
</dbReference>
<sequence length="616" mass="69047">MVRYAALKGLYDLEKTIGSGGFAKVKLATHAATGEKVAIKIMEKTTLGEDLPRVKLEVEALKTLLHQHICKLYQVIETESHYFMVMEYCSGGELFDHIVEKNRLLEADSRKFFRQIVSAVAYMHSLGYAHRDLKPENVLLDKDENLKLIDFGLCAKPKTGMQAHLYTSCGSPTYAAPELIMGKKYLGSEVDIWSMGVLLYALLCGFLPFDDSNLESLYKKILSGKYEEPHWLSTNSKLLIRSMLQIDPAKRITIHELCRHPWITNGSPRPVSFVQKTKFEKDDEVLSTMCAICGESNTDIWKKLVQSDRTDYRTATYLLLLDRKLRGFSLKVTPVTKSHLKQEMNGAGVEQCEAAISNFVTKLDQSPKLKTNLRRSPVVDVTYDVLPKASDETNFTAPCVPVRKRLRSREPDDTSSPVPAKRPPEKNKSATPTQTSTPDSRTVHESTPGSARKVIMGLERGLNRVRYVLTPKRRVKNENADPDEPNVLSGKSLSNVSATCSGCPKYVLSKLRRALRQKGIMCRQKGFILQGETEESFSEDKKSSSKSISSQNSCSFELEVCLLEIGSNDKRLVGIRRKRLKGDAWVYKRVCEEILALTAGDITTDSEGSSESKCPI</sequence>
<protein>
    <recommendedName>
        <fullName evidence="2">non-specific serine/threonine protein kinase</fullName>
        <ecNumber evidence="2">2.7.11.1</ecNumber>
    </recommendedName>
</protein>
<dbReference type="OMA" id="ETESHYF"/>
<keyword evidence="5 10" id="KW-0547">Nucleotide-binding</keyword>
<evidence type="ECO:0000259" key="12">
    <source>
        <dbReference type="PROSITE" id="PS50011"/>
    </source>
</evidence>
<dbReference type="AlphaFoldDB" id="A0A026W9R8"/>
<comment type="catalytic activity">
    <reaction evidence="9">
        <text>L-seryl-[protein] + ATP = O-phospho-L-seryl-[protein] + ADP + H(+)</text>
        <dbReference type="Rhea" id="RHEA:17989"/>
        <dbReference type="Rhea" id="RHEA-COMP:9863"/>
        <dbReference type="Rhea" id="RHEA-COMP:11604"/>
        <dbReference type="ChEBI" id="CHEBI:15378"/>
        <dbReference type="ChEBI" id="CHEBI:29999"/>
        <dbReference type="ChEBI" id="CHEBI:30616"/>
        <dbReference type="ChEBI" id="CHEBI:83421"/>
        <dbReference type="ChEBI" id="CHEBI:456216"/>
        <dbReference type="EC" id="2.7.11.1"/>
    </reaction>
</comment>
<dbReference type="OrthoDB" id="193931at2759"/>
<dbReference type="InterPro" id="IPR028375">
    <property type="entry name" value="KA1/Ssp2_C"/>
</dbReference>
<evidence type="ECO:0000256" key="10">
    <source>
        <dbReference type="PROSITE-ProRule" id="PRU10141"/>
    </source>
</evidence>
<name>A0A026W9R8_OOCBI</name>
<keyword evidence="3" id="KW-0723">Serine/threonine-protein kinase</keyword>
<evidence type="ECO:0000256" key="9">
    <source>
        <dbReference type="ARBA" id="ARBA00048679"/>
    </source>
</evidence>
<evidence type="ECO:0000313" key="16">
    <source>
        <dbReference type="Proteomes" id="UP000053097"/>
    </source>
</evidence>
<dbReference type="EMBL" id="QOIP01000012">
    <property type="protein sequence ID" value="RLU16000.1"/>
    <property type="molecule type" value="Genomic_DNA"/>
</dbReference>
<dbReference type="SMART" id="SM00220">
    <property type="entry name" value="S_TKc"/>
    <property type="match status" value="1"/>
</dbReference>